<sequence length="278" mass="31462">MSELSAAEKRRLLREKRAAKLSQGGDRINKILGTDNVNNTPINTTTGIEKNETKSNNNKVNNRISTILQDNKIEIEDTIEYDDPPVSGLGDESLESDSPLNEFISNDEIEKALNKMLLNSSNDENNIGHNHNKPIDDPFATMFKNMENMKGMGGLGGGDMNGMNFGNNIKSEYDILKSKFYQSTYVIIRFIIISTMMIKNEFFKNISSWNKFLILEILFGIIQLICCINGIFPNNTIMSFDITSFGQINSIINGYAVARSFYHDFCLYILVFVYLNKL</sequence>
<gene>
    <name evidence="5" type="ORF">DAPK24_002490</name>
</gene>
<accession>A0AAV5QWQ1</accession>
<dbReference type="Proteomes" id="UP001378960">
    <property type="component" value="Unassembled WGS sequence"/>
</dbReference>
<feature type="transmembrane region" description="Helical" evidence="4">
    <location>
        <begin position="252"/>
        <end position="275"/>
    </location>
</feature>
<dbReference type="PANTHER" id="PTHR28263:SF1">
    <property type="entry name" value="GOLGI TO ER TRAFFIC PROTEIN 2"/>
    <property type="match status" value="1"/>
</dbReference>
<dbReference type="Pfam" id="PF08690">
    <property type="entry name" value="GET2"/>
    <property type="match status" value="1"/>
</dbReference>
<dbReference type="AlphaFoldDB" id="A0AAV5QWQ1"/>
<dbReference type="PANTHER" id="PTHR28263">
    <property type="entry name" value="GOLGI TO ER TRAFFIC PROTEIN 2"/>
    <property type="match status" value="1"/>
</dbReference>
<evidence type="ECO:0000256" key="1">
    <source>
        <dbReference type="ARBA" id="ARBA00022692"/>
    </source>
</evidence>
<keyword evidence="2 4" id="KW-1133">Transmembrane helix</keyword>
<protein>
    <recommendedName>
        <fullName evidence="7">Golgi to ER traffic protein 2</fullName>
    </recommendedName>
</protein>
<dbReference type="EMBL" id="BTGB01000001">
    <property type="protein sequence ID" value="GMM43674.1"/>
    <property type="molecule type" value="Genomic_DNA"/>
</dbReference>
<evidence type="ECO:0000256" key="3">
    <source>
        <dbReference type="ARBA" id="ARBA00023136"/>
    </source>
</evidence>
<evidence type="ECO:0000313" key="6">
    <source>
        <dbReference type="Proteomes" id="UP001378960"/>
    </source>
</evidence>
<dbReference type="InterPro" id="IPR028143">
    <property type="entry name" value="Get2/sif1"/>
</dbReference>
<proteinExistence type="predicted"/>
<keyword evidence="6" id="KW-1185">Reference proteome</keyword>
<feature type="transmembrane region" description="Helical" evidence="4">
    <location>
        <begin position="180"/>
        <end position="200"/>
    </location>
</feature>
<feature type="transmembrane region" description="Helical" evidence="4">
    <location>
        <begin position="212"/>
        <end position="232"/>
    </location>
</feature>
<name>A0AAV5QWQ1_PICKL</name>
<dbReference type="GO" id="GO:0006890">
    <property type="term" value="P:retrograde vesicle-mediated transport, Golgi to endoplasmic reticulum"/>
    <property type="evidence" value="ECO:0007669"/>
    <property type="project" value="TreeGrafter"/>
</dbReference>
<keyword evidence="3 4" id="KW-0472">Membrane</keyword>
<keyword evidence="1 4" id="KW-0812">Transmembrane</keyword>
<evidence type="ECO:0000313" key="5">
    <source>
        <dbReference type="EMBL" id="GMM43674.1"/>
    </source>
</evidence>
<reference evidence="5 6" key="1">
    <citation type="journal article" date="2023" name="Elife">
        <title>Identification of key yeast species and microbe-microbe interactions impacting larval growth of Drosophila in the wild.</title>
        <authorList>
            <person name="Mure A."/>
            <person name="Sugiura Y."/>
            <person name="Maeda R."/>
            <person name="Honda K."/>
            <person name="Sakurai N."/>
            <person name="Takahashi Y."/>
            <person name="Watada M."/>
            <person name="Katoh T."/>
            <person name="Gotoh A."/>
            <person name="Gotoh Y."/>
            <person name="Taniguchi I."/>
            <person name="Nakamura K."/>
            <person name="Hayashi T."/>
            <person name="Katayama T."/>
            <person name="Uemura T."/>
            <person name="Hattori Y."/>
        </authorList>
    </citation>
    <scope>NUCLEOTIDE SEQUENCE [LARGE SCALE GENOMIC DNA]</scope>
    <source>
        <strain evidence="5 6">PK-24</strain>
    </source>
</reference>
<evidence type="ECO:0000256" key="4">
    <source>
        <dbReference type="SAM" id="Phobius"/>
    </source>
</evidence>
<organism evidence="5 6">
    <name type="scientific">Pichia kluyveri</name>
    <name type="common">Yeast</name>
    <dbReference type="NCBI Taxonomy" id="36015"/>
    <lineage>
        <taxon>Eukaryota</taxon>
        <taxon>Fungi</taxon>
        <taxon>Dikarya</taxon>
        <taxon>Ascomycota</taxon>
        <taxon>Saccharomycotina</taxon>
        <taxon>Pichiomycetes</taxon>
        <taxon>Pichiales</taxon>
        <taxon>Pichiaceae</taxon>
        <taxon>Pichia</taxon>
    </lineage>
</organism>
<evidence type="ECO:0000256" key="2">
    <source>
        <dbReference type="ARBA" id="ARBA00022989"/>
    </source>
</evidence>
<evidence type="ECO:0008006" key="7">
    <source>
        <dbReference type="Google" id="ProtNLM"/>
    </source>
</evidence>
<comment type="caution">
    <text evidence="5">The sequence shown here is derived from an EMBL/GenBank/DDBJ whole genome shotgun (WGS) entry which is preliminary data.</text>
</comment>